<keyword evidence="8" id="KW-0408">Iron</keyword>
<evidence type="ECO:0000256" key="1">
    <source>
        <dbReference type="ARBA" id="ARBA00001966"/>
    </source>
</evidence>
<evidence type="ECO:0000256" key="3">
    <source>
        <dbReference type="ARBA" id="ARBA00007941"/>
    </source>
</evidence>
<comment type="function">
    <text evidence="2">Catalytic subunit of the ferredoxin-thioredoxin reductase (FTR), which catalyzes the two-electron reduction of thioredoxins by the electrons provided by reduced ferredoxin.</text>
</comment>
<keyword evidence="15" id="KW-1185">Reference proteome</keyword>
<dbReference type="SUPFAM" id="SSF57662">
    <property type="entry name" value="Ferredoxin thioredoxin reductase (FTR), catalytic beta chain"/>
    <property type="match status" value="1"/>
</dbReference>
<comment type="similarity">
    <text evidence="3">Belongs to the ferredoxin thioredoxin reductase beta subunit family.</text>
</comment>
<organism evidence="14 15">
    <name type="scientific">Desulforhopalus singaporensis</name>
    <dbReference type="NCBI Taxonomy" id="91360"/>
    <lineage>
        <taxon>Bacteria</taxon>
        <taxon>Pseudomonadati</taxon>
        <taxon>Thermodesulfobacteriota</taxon>
        <taxon>Desulfobulbia</taxon>
        <taxon>Desulfobulbales</taxon>
        <taxon>Desulfocapsaceae</taxon>
        <taxon>Desulforhopalus</taxon>
    </lineage>
</organism>
<keyword evidence="5" id="KW-0004">4Fe-4S</keyword>
<evidence type="ECO:0000256" key="5">
    <source>
        <dbReference type="ARBA" id="ARBA00022485"/>
    </source>
</evidence>
<dbReference type="STRING" id="91360.SAMN05660330_00051"/>
<evidence type="ECO:0000256" key="9">
    <source>
        <dbReference type="ARBA" id="ARBA00023014"/>
    </source>
</evidence>
<reference evidence="14 15" key="1">
    <citation type="submission" date="2016-10" db="EMBL/GenBank/DDBJ databases">
        <authorList>
            <person name="de Groot N.N."/>
        </authorList>
    </citation>
    <scope>NUCLEOTIDE SEQUENCE [LARGE SCALE GENOMIC DNA]</scope>
    <source>
        <strain evidence="14 15">DSM 12130</strain>
    </source>
</reference>
<evidence type="ECO:0000256" key="12">
    <source>
        <dbReference type="ARBA" id="ARBA00030295"/>
    </source>
</evidence>
<dbReference type="Gene3D" id="3.90.460.10">
    <property type="entry name" value="Ferredoxin thioredoxin reductase catalytic beta subunit"/>
    <property type="match status" value="1"/>
</dbReference>
<comment type="catalytic activity">
    <reaction evidence="13">
        <text>[thioredoxin]-disulfide + 2 reduced [2Fe-2S]-[ferredoxin] + 2 H(+) = [thioredoxin]-dithiol + 2 oxidized [2Fe-2S]-[ferredoxin]</text>
        <dbReference type="Rhea" id="RHEA:42336"/>
        <dbReference type="Rhea" id="RHEA-COMP:10000"/>
        <dbReference type="Rhea" id="RHEA-COMP:10001"/>
        <dbReference type="Rhea" id="RHEA-COMP:10698"/>
        <dbReference type="Rhea" id="RHEA-COMP:10700"/>
        <dbReference type="ChEBI" id="CHEBI:15378"/>
        <dbReference type="ChEBI" id="CHEBI:29950"/>
        <dbReference type="ChEBI" id="CHEBI:33737"/>
        <dbReference type="ChEBI" id="CHEBI:33738"/>
        <dbReference type="ChEBI" id="CHEBI:50058"/>
        <dbReference type="EC" id="1.8.7.2"/>
    </reaction>
</comment>
<comment type="cofactor">
    <cofactor evidence="1">
        <name>[4Fe-4S] cluster</name>
        <dbReference type="ChEBI" id="CHEBI:49883"/>
    </cofactor>
</comment>
<dbReference type="Proteomes" id="UP000199073">
    <property type="component" value="Unassembled WGS sequence"/>
</dbReference>
<evidence type="ECO:0000313" key="15">
    <source>
        <dbReference type="Proteomes" id="UP000199073"/>
    </source>
</evidence>
<evidence type="ECO:0000256" key="7">
    <source>
        <dbReference type="ARBA" id="ARBA00023002"/>
    </source>
</evidence>
<evidence type="ECO:0000256" key="11">
    <source>
        <dbReference type="ARBA" id="ARBA00026011"/>
    </source>
</evidence>
<dbReference type="EC" id="1.8.7.2" evidence="4"/>
<sequence>MDAHELYGMLKDAQERQGYFFNRDDKHTFGILDGLLINKERYGYMACPCRLASGIRENDSDIICPCDYREEDVREFGSCYCTLYVSGEFNEGKLAKVVVPERRPPEKVSF</sequence>
<dbReference type="AlphaFoldDB" id="A0A1H0IWK5"/>
<proteinExistence type="inferred from homology"/>
<evidence type="ECO:0000256" key="10">
    <source>
        <dbReference type="ARBA" id="ARBA00023157"/>
    </source>
</evidence>
<accession>A0A1H0IWK5</accession>
<dbReference type="PANTHER" id="PTHR35113:SF1">
    <property type="entry name" value="FERREDOXIN-THIOREDOXIN REDUCTASE CATALYTIC CHAIN, CHLOROPLASTIC"/>
    <property type="match status" value="1"/>
</dbReference>
<dbReference type="Pfam" id="PF02943">
    <property type="entry name" value="FeThRed_B"/>
    <property type="match status" value="1"/>
</dbReference>
<dbReference type="EMBL" id="FNJI01000001">
    <property type="protein sequence ID" value="SDO35722.1"/>
    <property type="molecule type" value="Genomic_DNA"/>
</dbReference>
<keyword evidence="9" id="KW-0411">Iron-sulfur</keyword>
<keyword evidence="10" id="KW-1015">Disulfide bond</keyword>
<dbReference type="OrthoDB" id="9782739at2"/>
<gene>
    <name evidence="14" type="ORF">SAMN05660330_00051</name>
</gene>
<keyword evidence="7" id="KW-0560">Oxidoreductase</keyword>
<dbReference type="GO" id="GO:0016730">
    <property type="term" value="F:oxidoreductase activity, acting on iron-sulfur proteins as donors"/>
    <property type="evidence" value="ECO:0007669"/>
    <property type="project" value="InterPro"/>
</dbReference>
<dbReference type="InterPro" id="IPR036644">
    <property type="entry name" value="FTR_bsu_sf"/>
</dbReference>
<evidence type="ECO:0000256" key="4">
    <source>
        <dbReference type="ARBA" id="ARBA00012358"/>
    </source>
</evidence>
<dbReference type="GO" id="GO:0046872">
    <property type="term" value="F:metal ion binding"/>
    <property type="evidence" value="ECO:0007669"/>
    <property type="project" value="UniProtKB-KW"/>
</dbReference>
<evidence type="ECO:0000256" key="13">
    <source>
        <dbReference type="ARBA" id="ARBA00048150"/>
    </source>
</evidence>
<evidence type="ECO:0000256" key="8">
    <source>
        <dbReference type="ARBA" id="ARBA00023004"/>
    </source>
</evidence>
<evidence type="ECO:0000256" key="2">
    <source>
        <dbReference type="ARBA" id="ARBA00003945"/>
    </source>
</evidence>
<evidence type="ECO:0000313" key="14">
    <source>
        <dbReference type="EMBL" id="SDO35722.1"/>
    </source>
</evidence>
<dbReference type="InterPro" id="IPR004209">
    <property type="entry name" value="FTR_bsu"/>
</dbReference>
<dbReference type="GO" id="GO:0051539">
    <property type="term" value="F:4 iron, 4 sulfur cluster binding"/>
    <property type="evidence" value="ECO:0007669"/>
    <property type="project" value="UniProtKB-KW"/>
</dbReference>
<evidence type="ECO:0000256" key="6">
    <source>
        <dbReference type="ARBA" id="ARBA00022723"/>
    </source>
</evidence>
<dbReference type="PANTHER" id="PTHR35113">
    <property type="entry name" value="FERREDOXIN-THIOREDOXIN REDUCTASE CATALYTIC CHAIN, CHLOROPLASTIC"/>
    <property type="match status" value="1"/>
</dbReference>
<comment type="subunit">
    <text evidence="11">Heterodimer of subunit A (variable subunit) and subunit B (catalytic subunit). Heterodimeric FTR forms a complex with ferredoxin and thioredoxin.</text>
</comment>
<dbReference type="RefSeq" id="WP_092218604.1">
    <property type="nucleotide sequence ID" value="NZ_FNJI01000001.1"/>
</dbReference>
<name>A0A1H0IWK5_9BACT</name>
<keyword evidence="6" id="KW-0479">Metal-binding</keyword>
<protein>
    <recommendedName>
        <fullName evidence="4">ferredoxin:thioredoxin reductase</fullName>
        <ecNumber evidence="4">1.8.7.2</ecNumber>
    </recommendedName>
    <alternativeName>
        <fullName evidence="12">Ferredoxin-thioredoxin reductase subunit B</fullName>
    </alternativeName>
</protein>